<dbReference type="Pfam" id="PF13847">
    <property type="entry name" value="Methyltransf_31"/>
    <property type="match status" value="1"/>
</dbReference>
<sequence length="246" mass="26052">MAVESDELQQYYAELACDGGFEARCHMELPERSLVGARIVNVGCRRGKGTYKLSEQVGEGGFVVGVDWNEAFVEAARAGVPRALERSGLSRCNMAFRVGFPEDLAAAGLEEGWADFVYLNSSLSLFASPARALRECGRVLAPGGVLLAEVPVAEPNGKGRAGDADFAVDASRAAVVEAARALPNAVQAAPTFEELLAWLATAGFSEPVIRSERPLSPEEGSAPDRPVPTVPGDDATYRLLSLEGAR</sequence>
<dbReference type="CDD" id="cd02440">
    <property type="entry name" value="AdoMet_MTases"/>
    <property type="match status" value="1"/>
</dbReference>
<accession>A0A369NYZ2</accession>
<dbReference type="SUPFAM" id="SSF53335">
    <property type="entry name" value="S-adenosyl-L-methionine-dependent methyltransferases"/>
    <property type="match status" value="1"/>
</dbReference>
<feature type="region of interest" description="Disordered" evidence="1">
    <location>
        <begin position="210"/>
        <end position="236"/>
    </location>
</feature>
<dbReference type="InterPro" id="IPR025714">
    <property type="entry name" value="Methyltranfer_dom"/>
</dbReference>
<reference evidence="3 4" key="1">
    <citation type="journal article" date="2018" name="Elife">
        <title>Discovery and characterization of a prevalent human gut bacterial enzyme sufficient for the inactivation of a family of plant toxins.</title>
        <authorList>
            <person name="Koppel N."/>
            <person name="Bisanz J.E."/>
            <person name="Pandelia M.E."/>
            <person name="Turnbaugh P.J."/>
            <person name="Balskus E.P."/>
        </authorList>
    </citation>
    <scope>NUCLEOTIDE SEQUENCE [LARGE SCALE GENOMIC DNA]</scope>
    <source>
        <strain evidence="3 4">OB21 GAM 11</strain>
    </source>
</reference>
<gene>
    <name evidence="3" type="ORF">C1850_09690</name>
</gene>
<comment type="caution">
    <text evidence="3">The sequence shown here is derived from an EMBL/GenBank/DDBJ whole genome shotgun (WGS) entry which is preliminary data.</text>
</comment>
<evidence type="ECO:0000313" key="4">
    <source>
        <dbReference type="Proteomes" id="UP000253805"/>
    </source>
</evidence>
<dbReference type="EMBL" id="PPUT01000028">
    <property type="protein sequence ID" value="RDC42469.1"/>
    <property type="molecule type" value="Genomic_DNA"/>
</dbReference>
<protein>
    <recommendedName>
        <fullName evidence="2">Methyltransferase domain-containing protein</fullName>
    </recommendedName>
</protein>
<evidence type="ECO:0000256" key="1">
    <source>
        <dbReference type="SAM" id="MobiDB-lite"/>
    </source>
</evidence>
<dbReference type="Proteomes" id="UP000253805">
    <property type="component" value="Unassembled WGS sequence"/>
</dbReference>
<organism evidence="3 4">
    <name type="scientific">Adlercreutzia equolifaciens subsp. celatus</name>
    <dbReference type="NCBI Taxonomy" id="394340"/>
    <lineage>
        <taxon>Bacteria</taxon>
        <taxon>Bacillati</taxon>
        <taxon>Actinomycetota</taxon>
        <taxon>Coriobacteriia</taxon>
        <taxon>Eggerthellales</taxon>
        <taxon>Eggerthellaceae</taxon>
        <taxon>Adlercreutzia</taxon>
    </lineage>
</organism>
<dbReference type="InterPro" id="IPR029063">
    <property type="entry name" value="SAM-dependent_MTases_sf"/>
</dbReference>
<proteinExistence type="predicted"/>
<dbReference type="AlphaFoldDB" id="A0A369NYZ2"/>
<dbReference type="Gene3D" id="3.40.50.150">
    <property type="entry name" value="Vaccinia Virus protein VP39"/>
    <property type="match status" value="1"/>
</dbReference>
<name>A0A369NYZ2_9ACTN</name>
<feature type="domain" description="Methyltransferase" evidence="2">
    <location>
        <begin position="36"/>
        <end position="152"/>
    </location>
</feature>
<evidence type="ECO:0000259" key="2">
    <source>
        <dbReference type="Pfam" id="PF13847"/>
    </source>
</evidence>
<evidence type="ECO:0000313" key="3">
    <source>
        <dbReference type="EMBL" id="RDC42469.1"/>
    </source>
</evidence>